<feature type="domain" description="Heme-copper oxidase subunit III family profile" evidence="9">
    <location>
        <begin position="1"/>
        <end position="205"/>
    </location>
</feature>
<dbReference type="SUPFAM" id="SSF81452">
    <property type="entry name" value="Cytochrome c oxidase subunit III-like"/>
    <property type="match status" value="1"/>
</dbReference>
<proteinExistence type="inferred from homology"/>
<dbReference type="InterPro" id="IPR000298">
    <property type="entry name" value="Cyt_c_oxidase-like_su3"/>
</dbReference>
<dbReference type="RefSeq" id="WP_242286857.1">
    <property type="nucleotide sequence ID" value="NZ_JAKKSL010000002.1"/>
</dbReference>
<dbReference type="CDD" id="cd02862">
    <property type="entry name" value="NorE_like"/>
    <property type="match status" value="1"/>
</dbReference>
<dbReference type="PROSITE" id="PS50253">
    <property type="entry name" value="COX3"/>
    <property type="match status" value="1"/>
</dbReference>
<evidence type="ECO:0000256" key="1">
    <source>
        <dbReference type="ARBA" id="ARBA00004141"/>
    </source>
</evidence>
<feature type="transmembrane region" description="Helical" evidence="8">
    <location>
        <begin position="140"/>
        <end position="166"/>
    </location>
</feature>
<accession>A0ABS9X2L9</accession>
<dbReference type="InterPro" id="IPR024791">
    <property type="entry name" value="Cyt_c/ubiquinol_Oxase_su3"/>
</dbReference>
<feature type="compositionally biased region" description="Polar residues" evidence="7">
    <location>
        <begin position="1"/>
        <end position="17"/>
    </location>
</feature>
<dbReference type="InterPro" id="IPR013833">
    <property type="entry name" value="Cyt_c_oxidase_su3_a-hlx"/>
</dbReference>
<dbReference type="Gene3D" id="1.20.120.80">
    <property type="entry name" value="Cytochrome c oxidase, subunit III, four-helix bundle"/>
    <property type="match status" value="1"/>
</dbReference>
<gene>
    <name evidence="10" type="ORF">L3081_14810</name>
</gene>
<sequence length="205" mass="22894">MNNTISAETLSPEVETSSPHKLENRLPGDLAMWFFILAELTVFAILFIGFAVSEKLNPEIFLQGKAQLHKISGFINTLTLITSSYFVALALTKVHQGDGVKAAKLLVIAKLVACVYIGVKIGEYLSLFEQGITIETNTFFTLYFMITFFHLMHVLLGMVILVFVAVKAAKNEYNASNITGFESGASYWHMVDMLWIILFPLVYVI</sequence>
<dbReference type="InterPro" id="IPR035973">
    <property type="entry name" value="Cyt_c_oxidase_su3-like_sf"/>
</dbReference>
<dbReference type="Pfam" id="PF00510">
    <property type="entry name" value="COX3"/>
    <property type="match status" value="1"/>
</dbReference>
<evidence type="ECO:0000313" key="10">
    <source>
        <dbReference type="EMBL" id="MCI2284424.1"/>
    </source>
</evidence>
<evidence type="ECO:0000256" key="3">
    <source>
        <dbReference type="ARBA" id="ARBA00022692"/>
    </source>
</evidence>
<feature type="transmembrane region" description="Helical" evidence="8">
    <location>
        <begin position="73"/>
        <end position="91"/>
    </location>
</feature>
<keyword evidence="5 8" id="KW-0472">Membrane</keyword>
<organism evidence="10 11">
    <name type="scientific">Colwellia maritima</name>
    <dbReference type="NCBI Taxonomy" id="2912588"/>
    <lineage>
        <taxon>Bacteria</taxon>
        <taxon>Pseudomonadati</taxon>
        <taxon>Pseudomonadota</taxon>
        <taxon>Gammaproteobacteria</taxon>
        <taxon>Alteromonadales</taxon>
        <taxon>Colwelliaceae</taxon>
        <taxon>Colwellia</taxon>
    </lineage>
</organism>
<evidence type="ECO:0000256" key="4">
    <source>
        <dbReference type="ARBA" id="ARBA00022989"/>
    </source>
</evidence>
<keyword evidence="11" id="KW-1185">Reference proteome</keyword>
<comment type="caution">
    <text evidence="10">The sequence shown here is derived from an EMBL/GenBank/DDBJ whole genome shotgun (WGS) entry which is preliminary data.</text>
</comment>
<dbReference type="PANTHER" id="PTHR11403">
    <property type="entry name" value="CYTOCHROME C OXIDASE SUBUNIT III"/>
    <property type="match status" value="1"/>
</dbReference>
<reference evidence="10" key="1">
    <citation type="submission" date="2022-01" db="EMBL/GenBank/DDBJ databases">
        <title>Colwellia maritima, isolated from seawater.</title>
        <authorList>
            <person name="Kristyanto S."/>
            <person name="Jung J."/>
            <person name="Jeon C.O."/>
        </authorList>
    </citation>
    <scope>NUCLEOTIDE SEQUENCE</scope>
    <source>
        <strain evidence="10">MSW7</strain>
    </source>
</reference>
<feature type="transmembrane region" description="Helical" evidence="8">
    <location>
        <begin position="30"/>
        <end position="52"/>
    </location>
</feature>
<evidence type="ECO:0000256" key="5">
    <source>
        <dbReference type="ARBA" id="ARBA00023136"/>
    </source>
</evidence>
<dbReference type="Proteomes" id="UP001139646">
    <property type="component" value="Unassembled WGS sequence"/>
</dbReference>
<dbReference type="EMBL" id="JAKKSL010000002">
    <property type="protein sequence ID" value="MCI2284424.1"/>
    <property type="molecule type" value="Genomic_DNA"/>
</dbReference>
<evidence type="ECO:0000259" key="9">
    <source>
        <dbReference type="PROSITE" id="PS50253"/>
    </source>
</evidence>
<feature type="transmembrane region" description="Helical" evidence="8">
    <location>
        <begin position="103"/>
        <end position="119"/>
    </location>
</feature>
<keyword evidence="3 6" id="KW-0812">Transmembrane</keyword>
<comment type="subcellular location">
    <subcellularLocation>
        <location evidence="6">Cell membrane</location>
        <topology evidence="6">Multi-pass membrane protein</topology>
    </subcellularLocation>
    <subcellularLocation>
        <location evidence="1">Membrane</location>
        <topology evidence="1">Multi-pass membrane protein</topology>
    </subcellularLocation>
</comment>
<comment type="similarity">
    <text evidence="2 6">Belongs to the cytochrome c oxidase subunit 3 family.</text>
</comment>
<evidence type="ECO:0000256" key="7">
    <source>
        <dbReference type="SAM" id="MobiDB-lite"/>
    </source>
</evidence>
<evidence type="ECO:0000313" key="11">
    <source>
        <dbReference type="Proteomes" id="UP001139646"/>
    </source>
</evidence>
<protein>
    <submittedName>
        <fullName evidence="10">Cytochrome c oxidase subunit 3 family protein</fullName>
    </submittedName>
</protein>
<feature type="region of interest" description="Disordered" evidence="7">
    <location>
        <begin position="1"/>
        <end position="21"/>
    </location>
</feature>
<name>A0ABS9X2L9_9GAMM</name>
<evidence type="ECO:0000256" key="6">
    <source>
        <dbReference type="RuleBase" id="RU003376"/>
    </source>
</evidence>
<evidence type="ECO:0000256" key="2">
    <source>
        <dbReference type="ARBA" id="ARBA00010581"/>
    </source>
</evidence>
<feature type="transmembrane region" description="Helical" evidence="8">
    <location>
        <begin position="186"/>
        <end position="204"/>
    </location>
</feature>
<evidence type="ECO:0000256" key="8">
    <source>
        <dbReference type="SAM" id="Phobius"/>
    </source>
</evidence>
<keyword evidence="4 8" id="KW-1133">Transmembrane helix</keyword>
<dbReference type="PANTHER" id="PTHR11403:SF6">
    <property type="entry name" value="NITRIC OXIDE REDUCTASE SUBUNIT E"/>
    <property type="match status" value="1"/>
</dbReference>